<dbReference type="AlphaFoldDB" id="A0A1I8HQU3"/>
<keyword evidence="5" id="KW-1185">Reference proteome</keyword>
<dbReference type="CDD" id="cd00054">
    <property type="entry name" value="EGF_CA"/>
    <property type="match status" value="1"/>
</dbReference>
<feature type="transmembrane region" description="Helical" evidence="3">
    <location>
        <begin position="257"/>
        <end position="281"/>
    </location>
</feature>
<proteinExistence type="predicted"/>
<dbReference type="InterPro" id="IPR000742">
    <property type="entry name" value="EGF"/>
</dbReference>
<keyword evidence="3" id="KW-0472">Membrane</keyword>
<evidence type="ECO:0000313" key="5">
    <source>
        <dbReference type="Proteomes" id="UP000095280"/>
    </source>
</evidence>
<organism evidence="5 6">
    <name type="scientific">Macrostomum lignano</name>
    <dbReference type="NCBI Taxonomy" id="282301"/>
    <lineage>
        <taxon>Eukaryota</taxon>
        <taxon>Metazoa</taxon>
        <taxon>Spiralia</taxon>
        <taxon>Lophotrochozoa</taxon>
        <taxon>Platyhelminthes</taxon>
        <taxon>Rhabditophora</taxon>
        <taxon>Macrostomorpha</taxon>
        <taxon>Macrostomida</taxon>
        <taxon>Macrostomidae</taxon>
        <taxon>Macrostomum</taxon>
    </lineage>
</organism>
<name>A0A1I8HQU3_9PLAT</name>
<evidence type="ECO:0000256" key="2">
    <source>
        <dbReference type="PROSITE-ProRule" id="PRU00076"/>
    </source>
</evidence>
<comment type="caution">
    <text evidence="2">Lacks conserved residue(s) required for the propagation of feature annotation.</text>
</comment>
<dbReference type="WBParaSite" id="maker-uti_cns_0007441-snap-gene-0.8-mRNA-1">
    <property type="protein sequence ID" value="maker-uti_cns_0007441-snap-gene-0.8-mRNA-1"/>
    <property type="gene ID" value="maker-uti_cns_0007441-snap-gene-0.8"/>
</dbReference>
<protein>
    <submittedName>
        <fullName evidence="6">EGF-like domain-containing protein</fullName>
    </submittedName>
</protein>
<dbReference type="Gene3D" id="2.10.25.10">
    <property type="entry name" value="Laminin"/>
    <property type="match status" value="1"/>
</dbReference>
<reference evidence="6" key="1">
    <citation type="submission" date="2016-11" db="UniProtKB">
        <authorList>
            <consortium name="WormBaseParasite"/>
        </authorList>
    </citation>
    <scope>IDENTIFICATION</scope>
</reference>
<keyword evidence="1 2" id="KW-1015">Disulfide bond</keyword>
<feature type="domain" description="EGF-like" evidence="4">
    <location>
        <begin position="203"/>
        <end position="241"/>
    </location>
</feature>
<dbReference type="Proteomes" id="UP000095280">
    <property type="component" value="Unplaced"/>
</dbReference>
<keyword evidence="3" id="KW-1133">Transmembrane helix</keyword>
<evidence type="ECO:0000256" key="1">
    <source>
        <dbReference type="ARBA" id="ARBA00023157"/>
    </source>
</evidence>
<dbReference type="InterPro" id="IPR013320">
    <property type="entry name" value="ConA-like_dom_sf"/>
</dbReference>
<evidence type="ECO:0000256" key="3">
    <source>
        <dbReference type="SAM" id="Phobius"/>
    </source>
</evidence>
<evidence type="ECO:0000259" key="4">
    <source>
        <dbReference type="PROSITE" id="PS50026"/>
    </source>
</evidence>
<dbReference type="PROSITE" id="PS50026">
    <property type="entry name" value="EGF_3"/>
    <property type="match status" value="1"/>
</dbReference>
<accession>A0A1I8HQU3</accession>
<keyword evidence="3" id="KW-0812">Transmembrane</keyword>
<feature type="disulfide bond" evidence="2">
    <location>
        <begin position="214"/>
        <end position="231"/>
    </location>
</feature>
<evidence type="ECO:0000313" key="6">
    <source>
        <dbReference type="WBParaSite" id="maker-uti_cns_0007441-snap-gene-0.8-mRNA-1"/>
    </source>
</evidence>
<keyword evidence="2" id="KW-0245">EGF-like domain</keyword>
<dbReference type="SUPFAM" id="SSF49899">
    <property type="entry name" value="Concanavalin A-like lectins/glucanases"/>
    <property type="match status" value="1"/>
</dbReference>
<sequence length="306" mass="33219">ELIEIADPLIISTASSNPSTWFENPKNSLQLSDKNSVSIELELRTRISDGLLQLCIDSSSCFAFPPIRVDDGEWHSVFAATRQAVLKLRVDGVDRLHDLGRTVADLSNLDLTAQIANSWLRNIRVSGTYMSTTTDAADRSINEATGGFITPVLASDARVGSDGVDLTPPCDCPSTEVCRRLWGKMTCECPAGQERDAGKSCVAVNPCSKFNISCPSGGSCRATGVNLGFECICPPGVTMCRSSSEARTVFTSAGVNWWVWLIVSIGVMVLILIVVALVFLLRRRTQSRRSSGAQRSTPRRYAAKRI</sequence>